<gene>
    <name evidence="2" type="ORF">OJAG_05770</name>
</gene>
<dbReference type="RefSeq" id="WP_068707052.1">
    <property type="nucleotide sequence ID" value="NZ_LRIE01000043.1"/>
</dbReference>
<dbReference type="EMBL" id="LRIE01000043">
    <property type="protein sequence ID" value="KZM36740.1"/>
    <property type="molecule type" value="Genomic_DNA"/>
</dbReference>
<evidence type="ECO:0000313" key="2">
    <source>
        <dbReference type="EMBL" id="KZM36740.1"/>
    </source>
</evidence>
<dbReference type="STRING" id="43678.OJAG_05770"/>
<organism evidence="2 3">
    <name type="scientific">Oerskovia enterophila</name>
    <dbReference type="NCBI Taxonomy" id="43678"/>
    <lineage>
        <taxon>Bacteria</taxon>
        <taxon>Bacillati</taxon>
        <taxon>Actinomycetota</taxon>
        <taxon>Actinomycetes</taxon>
        <taxon>Micrococcales</taxon>
        <taxon>Cellulomonadaceae</taxon>
        <taxon>Oerskovia</taxon>
    </lineage>
</organism>
<proteinExistence type="predicted"/>
<feature type="compositionally biased region" description="Low complexity" evidence="1">
    <location>
        <begin position="81"/>
        <end position="90"/>
    </location>
</feature>
<dbReference type="Proteomes" id="UP000076447">
    <property type="component" value="Unassembled WGS sequence"/>
</dbReference>
<evidence type="ECO:0000313" key="3">
    <source>
        <dbReference type="Proteomes" id="UP000076447"/>
    </source>
</evidence>
<comment type="caution">
    <text evidence="2">The sequence shown here is derived from an EMBL/GenBank/DDBJ whole genome shotgun (WGS) entry which is preliminary data.</text>
</comment>
<evidence type="ECO:0000256" key="1">
    <source>
        <dbReference type="SAM" id="MobiDB-lite"/>
    </source>
</evidence>
<name>A0A163ST10_9CELL</name>
<dbReference type="PATRIC" id="fig|43678.3.peg.615"/>
<sequence length="90" mass="9055">MSTVPGAEAWRDAGLVTPDDVPTNLVEEESQGDPPPSPEDAEDYTPGTPRPDLDGEAAEADVVEQAAVVPVGEGGDEDADVPGAVGDDGA</sequence>
<dbReference type="AlphaFoldDB" id="A0A163ST10"/>
<protein>
    <submittedName>
        <fullName evidence="2">Uncharacterized protein</fullName>
    </submittedName>
</protein>
<feature type="region of interest" description="Disordered" evidence="1">
    <location>
        <begin position="1"/>
        <end position="55"/>
    </location>
</feature>
<accession>A0A163ST10</accession>
<feature type="region of interest" description="Disordered" evidence="1">
    <location>
        <begin position="67"/>
        <end position="90"/>
    </location>
</feature>
<reference evidence="2 3" key="1">
    <citation type="submission" date="2016-01" db="EMBL/GenBank/DDBJ databases">
        <title>Genome sequence of Oerskovia enterophila VJag, an agar and cellulose degrading bacterium.</title>
        <authorList>
            <person name="Poehlein A."/>
            <person name="Jag V."/>
            <person name="Bengelsdorf F."/>
            <person name="Duerre P."/>
            <person name="Daniel R."/>
        </authorList>
    </citation>
    <scope>NUCLEOTIDE SEQUENCE [LARGE SCALE GENOMIC DNA]</scope>
    <source>
        <strain evidence="2 3">VJag</strain>
    </source>
</reference>